<keyword evidence="8 11" id="KW-0472">Membrane</keyword>
<dbReference type="Gene3D" id="3.30.700.10">
    <property type="entry name" value="Glycoprotein, Type 4 Pilin"/>
    <property type="match status" value="1"/>
</dbReference>
<keyword evidence="5" id="KW-0997">Cell inner membrane</keyword>
<sequence precursor="true">MRSRGFTLIELVTVILLLGAVSVFALPRLMDRTGLDAAAFEQELKAAFRHARALASASGCEVQVRVTAGEYGVFLRADAAGQSCGSGGFTQAARQPVRGGAYQGTVPSGLTVGALTVTFDGLGRSSGGSISVGPRTITISSAGYVG</sequence>
<dbReference type="EMBL" id="CP001339">
    <property type="protein sequence ID" value="ACL74335.1"/>
    <property type="molecule type" value="Genomic_DNA"/>
</dbReference>
<dbReference type="SUPFAM" id="SSF54523">
    <property type="entry name" value="Pili subunits"/>
    <property type="match status" value="1"/>
</dbReference>
<evidence type="ECO:0000256" key="8">
    <source>
        <dbReference type="ARBA" id="ARBA00023136"/>
    </source>
</evidence>
<dbReference type="GO" id="GO:0015628">
    <property type="term" value="P:protein secretion by the type II secretion system"/>
    <property type="evidence" value="ECO:0007669"/>
    <property type="project" value="InterPro"/>
</dbReference>
<gene>
    <name evidence="13" type="ordered locus">Tgr7_3267</name>
</gene>
<evidence type="ECO:0000256" key="7">
    <source>
        <dbReference type="ARBA" id="ARBA00022989"/>
    </source>
</evidence>
<dbReference type="Pfam" id="PF12019">
    <property type="entry name" value="GspH"/>
    <property type="match status" value="1"/>
</dbReference>
<organism evidence="13 14">
    <name type="scientific">Thioalkalivibrio sulfidiphilus (strain HL-EbGR7)</name>
    <dbReference type="NCBI Taxonomy" id="396588"/>
    <lineage>
        <taxon>Bacteria</taxon>
        <taxon>Pseudomonadati</taxon>
        <taxon>Pseudomonadota</taxon>
        <taxon>Gammaproteobacteria</taxon>
        <taxon>Chromatiales</taxon>
        <taxon>Ectothiorhodospiraceae</taxon>
        <taxon>Thioalkalivibrio</taxon>
    </lineage>
</organism>
<evidence type="ECO:0000259" key="12">
    <source>
        <dbReference type="Pfam" id="PF12019"/>
    </source>
</evidence>
<comment type="subcellular location">
    <subcellularLocation>
        <location evidence="1">Cell inner membrane</location>
        <topology evidence="1">Single-pass membrane protein</topology>
    </subcellularLocation>
</comment>
<keyword evidence="4" id="KW-0488">Methylation</keyword>
<evidence type="ECO:0000256" key="2">
    <source>
        <dbReference type="ARBA" id="ARBA00021549"/>
    </source>
</evidence>
<dbReference type="RefSeq" id="WP_012639797.1">
    <property type="nucleotide sequence ID" value="NC_011901.1"/>
</dbReference>
<dbReference type="Pfam" id="PF07963">
    <property type="entry name" value="N_methyl"/>
    <property type="match status" value="1"/>
</dbReference>
<feature type="transmembrane region" description="Helical" evidence="11">
    <location>
        <begin position="6"/>
        <end position="26"/>
    </location>
</feature>
<dbReference type="AlphaFoldDB" id="B8GR81"/>
<dbReference type="Proteomes" id="UP000002383">
    <property type="component" value="Chromosome"/>
</dbReference>
<evidence type="ECO:0000256" key="4">
    <source>
        <dbReference type="ARBA" id="ARBA00022481"/>
    </source>
</evidence>
<dbReference type="GO" id="GO:0005886">
    <property type="term" value="C:plasma membrane"/>
    <property type="evidence" value="ECO:0007669"/>
    <property type="project" value="UniProtKB-SubCell"/>
</dbReference>
<evidence type="ECO:0000256" key="3">
    <source>
        <dbReference type="ARBA" id="ARBA00022475"/>
    </source>
</evidence>
<keyword evidence="6 11" id="KW-0812">Transmembrane</keyword>
<dbReference type="KEGG" id="tgr:Tgr7_3267"/>
<dbReference type="NCBIfam" id="TIGR02532">
    <property type="entry name" value="IV_pilin_GFxxxE"/>
    <property type="match status" value="1"/>
</dbReference>
<evidence type="ECO:0000256" key="9">
    <source>
        <dbReference type="ARBA" id="ARBA00025772"/>
    </source>
</evidence>
<evidence type="ECO:0000256" key="10">
    <source>
        <dbReference type="ARBA" id="ARBA00030775"/>
    </source>
</evidence>
<proteinExistence type="inferred from homology"/>
<dbReference type="GO" id="GO:0015627">
    <property type="term" value="C:type II protein secretion system complex"/>
    <property type="evidence" value="ECO:0007669"/>
    <property type="project" value="InterPro"/>
</dbReference>
<dbReference type="STRING" id="396588.Tgr7_3267"/>
<evidence type="ECO:0000256" key="5">
    <source>
        <dbReference type="ARBA" id="ARBA00022519"/>
    </source>
</evidence>
<feature type="domain" description="General secretion pathway GspH" evidence="12">
    <location>
        <begin position="42"/>
        <end position="143"/>
    </location>
</feature>
<dbReference type="PROSITE" id="PS00409">
    <property type="entry name" value="PROKAR_NTER_METHYL"/>
    <property type="match status" value="1"/>
</dbReference>
<keyword evidence="3" id="KW-1003">Cell membrane</keyword>
<dbReference type="HOGENOM" id="CLU_137843_0_0_6"/>
<evidence type="ECO:0000256" key="6">
    <source>
        <dbReference type="ARBA" id="ARBA00022692"/>
    </source>
</evidence>
<evidence type="ECO:0000256" key="1">
    <source>
        <dbReference type="ARBA" id="ARBA00004377"/>
    </source>
</evidence>
<evidence type="ECO:0000256" key="11">
    <source>
        <dbReference type="SAM" id="Phobius"/>
    </source>
</evidence>
<keyword evidence="14" id="KW-1185">Reference proteome</keyword>
<dbReference type="eggNOG" id="COG4970">
    <property type="taxonomic scope" value="Bacteria"/>
</dbReference>
<evidence type="ECO:0000313" key="14">
    <source>
        <dbReference type="Proteomes" id="UP000002383"/>
    </source>
</evidence>
<name>B8GR81_THISH</name>
<dbReference type="OrthoDB" id="5785093at2"/>
<keyword evidence="7 11" id="KW-1133">Transmembrane helix</keyword>
<reference evidence="13 14" key="1">
    <citation type="journal article" date="2011" name="Stand. Genomic Sci.">
        <title>Complete genome sequence of 'Thioalkalivibrio sulfidophilus' HL-EbGr7.</title>
        <authorList>
            <person name="Muyzer G."/>
            <person name="Sorokin D.Y."/>
            <person name="Mavromatis K."/>
            <person name="Lapidus A."/>
            <person name="Clum A."/>
            <person name="Ivanova N."/>
            <person name="Pati A."/>
            <person name="d'Haeseleer P."/>
            <person name="Woyke T."/>
            <person name="Kyrpides N.C."/>
        </authorList>
    </citation>
    <scope>NUCLEOTIDE SEQUENCE [LARGE SCALE GENOMIC DNA]</scope>
    <source>
        <strain evidence="13 14">HL-EbGR7</strain>
    </source>
</reference>
<accession>B8GR81</accession>
<dbReference type="InterPro" id="IPR045584">
    <property type="entry name" value="Pilin-like"/>
</dbReference>
<dbReference type="InterPro" id="IPR022346">
    <property type="entry name" value="T2SS_GspH"/>
</dbReference>
<dbReference type="InterPro" id="IPR012902">
    <property type="entry name" value="N_methyl_site"/>
</dbReference>
<protein>
    <recommendedName>
        <fullName evidence="2">Type II secretion system protein H</fullName>
    </recommendedName>
    <alternativeName>
        <fullName evidence="10">General secretion pathway protein H</fullName>
    </alternativeName>
</protein>
<comment type="similarity">
    <text evidence="9">Belongs to the GSP H family.</text>
</comment>
<evidence type="ECO:0000313" key="13">
    <source>
        <dbReference type="EMBL" id="ACL74335.1"/>
    </source>
</evidence>